<dbReference type="Proteomes" id="UP000028006">
    <property type="component" value="Unassembled WGS sequence"/>
</dbReference>
<dbReference type="EMBL" id="JOKG01000001">
    <property type="protein sequence ID" value="KEQ15391.1"/>
    <property type="molecule type" value="Genomic_DNA"/>
</dbReference>
<evidence type="ECO:0000259" key="1">
    <source>
        <dbReference type="Pfam" id="PF13358"/>
    </source>
</evidence>
<comment type="caution">
    <text evidence="3">The sequence shown here is derived from an EMBL/GenBank/DDBJ whole genome shotgun (WGS) entry which is preliminary data.</text>
</comment>
<sequence length="83" mass="10076">METRAAYLSDPSHKVIFHYTPKHASWLNQIEIWFSILVRRFLKRGTFTSTEDLKTRLHGFIDFFNERMAKPFKWTYRARPLQV</sequence>
<dbReference type="AlphaFoldDB" id="A0A081NAJ6"/>
<dbReference type="InterPro" id="IPR038717">
    <property type="entry name" value="Tc1-like_DDE_dom"/>
</dbReference>
<accession>A0A081NAJ6</accession>
<dbReference type="eggNOG" id="COG3335">
    <property type="taxonomic scope" value="Bacteria"/>
</dbReference>
<evidence type="ECO:0000313" key="2">
    <source>
        <dbReference type="EMBL" id="KEQ15391.1"/>
    </source>
</evidence>
<evidence type="ECO:0000313" key="3">
    <source>
        <dbReference type="EMBL" id="KEQ15469.1"/>
    </source>
</evidence>
<gene>
    <name evidence="2" type="ORF">GZ77_01715</name>
    <name evidence="3" type="ORF">GZ77_02170</name>
</gene>
<keyword evidence="4" id="KW-1185">Reference proteome</keyword>
<name>A0A081NAJ6_9GAMM</name>
<protein>
    <submittedName>
        <fullName evidence="3">Transposase</fullName>
    </submittedName>
</protein>
<proteinExistence type="predicted"/>
<dbReference type="Pfam" id="PF13358">
    <property type="entry name" value="DDE_3"/>
    <property type="match status" value="1"/>
</dbReference>
<evidence type="ECO:0000313" key="4">
    <source>
        <dbReference type="Proteomes" id="UP000028006"/>
    </source>
</evidence>
<reference evidence="3 4" key="1">
    <citation type="submission" date="2014-06" db="EMBL/GenBank/DDBJ databases">
        <title>Whole Genome Sequences of Three Symbiotic Endozoicomonas Bacteria.</title>
        <authorList>
            <person name="Neave M.J."/>
            <person name="Apprill A."/>
            <person name="Voolstra C.R."/>
        </authorList>
    </citation>
    <scope>NUCLEOTIDE SEQUENCE [LARGE SCALE GENOMIC DNA]</scope>
    <source>
        <strain evidence="3 4">LMG 24815</strain>
    </source>
</reference>
<organism evidence="3 4">
    <name type="scientific">Endozoicomonas montiporae</name>
    <dbReference type="NCBI Taxonomy" id="1027273"/>
    <lineage>
        <taxon>Bacteria</taxon>
        <taxon>Pseudomonadati</taxon>
        <taxon>Pseudomonadota</taxon>
        <taxon>Gammaproteobacteria</taxon>
        <taxon>Oceanospirillales</taxon>
        <taxon>Endozoicomonadaceae</taxon>
        <taxon>Endozoicomonas</taxon>
    </lineage>
</organism>
<feature type="domain" description="Tc1-like transposase DDE" evidence="1">
    <location>
        <begin position="10"/>
        <end position="54"/>
    </location>
</feature>
<dbReference type="RefSeq" id="WP_034872641.1">
    <property type="nucleotide sequence ID" value="NZ_JOKG01000001.1"/>
</dbReference>
<dbReference type="EMBL" id="JOKG01000001">
    <property type="protein sequence ID" value="KEQ15469.1"/>
    <property type="molecule type" value="Genomic_DNA"/>
</dbReference>